<evidence type="ECO:0000259" key="3">
    <source>
        <dbReference type="SMART" id="SM00563"/>
    </source>
</evidence>
<gene>
    <name evidence="4" type="primary">plsC</name>
    <name evidence="4" type="ORF">SCFA_620019</name>
</gene>
<dbReference type="EC" id="2.3.1.51" evidence="4"/>
<keyword evidence="2 4" id="KW-0012">Acyltransferase</keyword>
<dbReference type="Pfam" id="PF01553">
    <property type="entry name" value="Acyltransferase"/>
    <property type="match status" value="1"/>
</dbReference>
<proteinExistence type="predicted"/>
<dbReference type="SUPFAM" id="SSF69593">
    <property type="entry name" value="Glycerol-3-phosphate (1)-acyltransferase"/>
    <property type="match status" value="1"/>
</dbReference>
<name>A0A485M4F6_9ZZZZ</name>
<evidence type="ECO:0000256" key="1">
    <source>
        <dbReference type="ARBA" id="ARBA00022679"/>
    </source>
</evidence>
<dbReference type="GO" id="GO:0006654">
    <property type="term" value="P:phosphatidic acid biosynthetic process"/>
    <property type="evidence" value="ECO:0007669"/>
    <property type="project" value="TreeGrafter"/>
</dbReference>
<sequence>MQYTVFDTPVLKSVFRLVSGAFLKACGWRVEGRAPDAPKNVVIAAFHTSNWDFPIGLSIAFVLGVKVYWIGKDSLFRPPFGPLMRWLGGIPVNRRESHDTVSRTIRVFLEHERLNIAITPEGTRGKTPYWKTGFYHIAYGARVPIVLGFLDYRRKVGGVGPTVVPTGDIEADMEKIRSFYAGVLARYPANAGLPALKNR</sequence>
<evidence type="ECO:0000256" key="2">
    <source>
        <dbReference type="ARBA" id="ARBA00023315"/>
    </source>
</evidence>
<dbReference type="PANTHER" id="PTHR10434">
    <property type="entry name" value="1-ACYL-SN-GLYCEROL-3-PHOSPHATE ACYLTRANSFERASE"/>
    <property type="match status" value="1"/>
</dbReference>
<organism evidence="4">
    <name type="scientific">anaerobic digester metagenome</name>
    <dbReference type="NCBI Taxonomy" id="1263854"/>
    <lineage>
        <taxon>unclassified sequences</taxon>
        <taxon>metagenomes</taxon>
        <taxon>ecological metagenomes</taxon>
    </lineage>
</organism>
<accession>A0A485M4F6</accession>
<dbReference type="PANTHER" id="PTHR10434:SF9">
    <property type="entry name" value="PHOSPHOLIPID_GLYCEROL ACYLTRANSFERASE DOMAIN-CONTAINING PROTEIN"/>
    <property type="match status" value="1"/>
</dbReference>
<reference evidence="4" key="1">
    <citation type="submission" date="2019-03" db="EMBL/GenBank/DDBJ databases">
        <authorList>
            <person name="Hao L."/>
        </authorList>
    </citation>
    <scope>NUCLEOTIDE SEQUENCE</scope>
</reference>
<dbReference type="AlphaFoldDB" id="A0A485M4F6"/>
<dbReference type="EMBL" id="CAADRM010000128">
    <property type="protein sequence ID" value="VFU17159.1"/>
    <property type="molecule type" value="Genomic_DNA"/>
</dbReference>
<dbReference type="InterPro" id="IPR002123">
    <property type="entry name" value="Plipid/glycerol_acylTrfase"/>
</dbReference>
<feature type="domain" description="Phospholipid/glycerol acyltransferase" evidence="3">
    <location>
        <begin position="41"/>
        <end position="150"/>
    </location>
</feature>
<keyword evidence="1 4" id="KW-0808">Transferase</keyword>
<evidence type="ECO:0000313" key="4">
    <source>
        <dbReference type="EMBL" id="VFU17159.1"/>
    </source>
</evidence>
<dbReference type="GO" id="GO:0003841">
    <property type="term" value="F:1-acylglycerol-3-phosphate O-acyltransferase activity"/>
    <property type="evidence" value="ECO:0007669"/>
    <property type="project" value="UniProtKB-EC"/>
</dbReference>
<dbReference type="CDD" id="cd07988">
    <property type="entry name" value="LPLAT_ABO13168-like"/>
    <property type="match status" value="1"/>
</dbReference>
<dbReference type="SMART" id="SM00563">
    <property type="entry name" value="PlsC"/>
    <property type="match status" value="1"/>
</dbReference>
<protein>
    <submittedName>
        <fullName evidence="4">1-acyl-sn-glycerol-3-phosphate acyltransferase</fullName>
        <ecNumber evidence="4">2.3.1.51</ecNumber>
    </submittedName>
</protein>